<feature type="compositionally biased region" description="Low complexity" evidence="1">
    <location>
        <begin position="64"/>
        <end position="75"/>
    </location>
</feature>
<dbReference type="CDD" id="cd02440">
    <property type="entry name" value="AdoMet_MTases"/>
    <property type="match status" value="1"/>
</dbReference>
<evidence type="ECO:0000313" key="3">
    <source>
        <dbReference type="EMBL" id="KAF9582930.1"/>
    </source>
</evidence>
<organism evidence="3 4">
    <name type="scientific">Lunasporangiospora selenospora</name>
    <dbReference type="NCBI Taxonomy" id="979761"/>
    <lineage>
        <taxon>Eukaryota</taxon>
        <taxon>Fungi</taxon>
        <taxon>Fungi incertae sedis</taxon>
        <taxon>Mucoromycota</taxon>
        <taxon>Mortierellomycotina</taxon>
        <taxon>Mortierellomycetes</taxon>
        <taxon>Mortierellales</taxon>
        <taxon>Mortierellaceae</taxon>
        <taxon>Lunasporangiospora</taxon>
    </lineage>
</organism>
<dbReference type="Pfam" id="PF13649">
    <property type="entry name" value="Methyltransf_25"/>
    <property type="match status" value="1"/>
</dbReference>
<proteinExistence type="predicted"/>
<feature type="region of interest" description="Disordered" evidence="1">
    <location>
        <begin position="1"/>
        <end position="160"/>
    </location>
</feature>
<feature type="domain" description="Methyltransferase" evidence="2">
    <location>
        <begin position="207"/>
        <end position="298"/>
    </location>
</feature>
<evidence type="ECO:0000256" key="1">
    <source>
        <dbReference type="SAM" id="MobiDB-lite"/>
    </source>
</evidence>
<gene>
    <name evidence="3" type="ORF">BGW38_010569</name>
</gene>
<feature type="region of interest" description="Disordered" evidence="1">
    <location>
        <begin position="429"/>
        <end position="472"/>
    </location>
</feature>
<feature type="compositionally biased region" description="Low complexity" evidence="1">
    <location>
        <begin position="10"/>
        <end position="37"/>
    </location>
</feature>
<evidence type="ECO:0000313" key="4">
    <source>
        <dbReference type="Proteomes" id="UP000780801"/>
    </source>
</evidence>
<reference evidence="3" key="1">
    <citation type="journal article" date="2020" name="Fungal Divers.">
        <title>Resolving the Mortierellaceae phylogeny through synthesis of multi-gene phylogenetics and phylogenomics.</title>
        <authorList>
            <person name="Vandepol N."/>
            <person name="Liber J."/>
            <person name="Desiro A."/>
            <person name="Na H."/>
            <person name="Kennedy M."/>
            <person name="Barry K."/>
            <person name="Grigoriev I.V."/>
            <person name="Miller A.N."/>
            <person name="O'Donnell K."/>
            <person name="Stajich J.E."/>
            <person name="Bonito G."/>
        </authorList>
    </citation>
    <scope>NUCLEOTIDE SEQUENCE</scope>
    <source>
        <strain evidence="3">KOD1015</strain>
    </source>
</reference>
<dbReference type="InterPro" id="IPR029063">
    <property type="entry name" value="SAM-dependent_MTases_sf"/>
</dbReference>
<keyword evidence="4" id="KW-1185">Reference proteome</keyword>
<feature type="compositionally biased region" description="Polar residues" evidence="1">
    <location>
        <begin position="98"/>
        <end position="118"/>
    </location>
</feature>
<dbReference type="SUPFAM" id="SSF53335">
    <property type="entry name" value="S-adenosyl-L-methionine-dependent methyltransferases"/>
    <property type="match status" value="1"/>
</dbReference>
<name>A0A9P6FW37_9FUNG</name>
<dbReference type="Proteomes" id="UP000780801">
    <property type="component" value="Unassembled WGS sequence"/>
</dbReference>
<evidence type="ECO:0000259" key="2">
    <source>
        <dbReference type="Pfam" id="PF13649"/>
    </source>
</evidence>
<protein>
    <recommendedName>
        <fullName evidence="2">Methyltransferase domain-containing protein</fullName>
    </recommendedName>
</protein>
<dbReference type="EMBL" id="JAABOA010000871">
    <property type="protein sequence ID" value="KAF9582930.1"/>
    <property type="molecule type" value="Genomic_DNA"/>
</dbReference>
<accession>A0A9P6FW37</accession>
<sequence>MGNSVSSTLSAKKAAIASHSSPSLTSTSTSTYGLGTSKKPSLFERSKSSLAFRKRSKSSLAPMTDDSLSLSTSSSNQKGSNGNRLAPAYTGANRHYSIDSSSDGHSDYSLNSGDSGHASTPHKQRLASTDSSASSGNNLHSAPLPDWAQRSRRCEDGRTRHTVESAPYMLPNDLTESDRLDAQHYLVRFVFKGNYNVKLDTDGPLRILDVATGTGVWALEMAHELPNAEIHGVDISPIFPAEIKPKNVHFQLCNILDGLPFPDNHFDFIYQRLLVYALSPDQRRQVNRELLRILKPGGHIQLVESDGIVYSPGVETERVNQLSLETSLRHGVDPREVQRMKPGLKHAGFVNVNSFHIALPVGEWGSKAGLLSRQNMHGLATIWLKGEIGRMTQEECDVVLAKTDREVEENHSYYKVWLVVGTKPLVNDSAPTSPAASSMPSSPTPTTMPSVSSARRDAKKKASTAPLSPPLPVFGSPVISAVHSTSALPPISTLHPKPPLAT</sequence>
<dbReference type="PANTHER" id="PTHR43591">
    <property type="entry name" value="METHYLTRANSFERASE"/>
    <property type="match status" value="1"/>
</dbReference>
<comment type="caution">
    <text evidence="3">The sequence shown here is derived from an EMBL/GenBank/DDBJ whole genome shotgun (WGS) entry which is preliminary data.</text>
</comment>
<feature type="compositionally biased region" description="Polar residues" evidence="1">
    <location>
        <begin position="126"/>
        <end position="140"/>
    </location>
</feature>
<dbReference type="Gene3D" id="3.40.50.150">
    <property type="entry name" value="Vaccinia Virus protein VP39"/>
    <property type="match status" value="1"/>
</dbReference>
<dbReference type="OrthoDB" id="2013972at2759"/>
<dbReference type="InterPro" id="IPR041698">
    <property type="entry name" value="Methyltransf_25"/>
</dbReference>
<dbReference type="AlphaFoldDB" id="A0A9P6FW37"/>
<feature type="compositionally biased region" description="Low complexity" evidence="1">
    <location>
        <begin position="429"/>
        <end position="453"/>
    </location>
</feature>